<reference evidence="2" key="1">
    <citation type="journal article" date="2013" name="Nature">
        <title>Draft genome of the wheat A-genome progenitor Triticum urartu.</title>
        <authorList>
            <person name="Ling H.Q."/>
            <person name="Zhao S."/>
            <person name="Liu D."/>
            <person name="Wang J."/>
            <person name="Sun H."/>
            <person name="Zhang C."/>
            <person name="Fan H."/>
            <person name="Li D."/>
            <person name="Dong L."/>
            <person name="Tao Y."/>
            <person name="Gao C."/>
            <person name="Wu H."/>
            <person name="Li Y."/>
            <person name="Cui Y."/>
            <person name="Guo X."/>
            <person name="Zheng S."/>
            <person name="Wang B."/>
            <person name="Yu K."/>
            <person name="Liang Q."/>
            <person name="Yang W."/>
            <person name="Lou X."/>
            <person name="Chen J."/>
            <person name="Feng M."/>
            <person name="Jian J."/>
            <person name="Zhang X."/>
            <person name="Luo G."/>
            <person name="Jiang Y."/>
            <person name="Liu J."/>
            <person name="Wang Z."/>
            <person name="Sha Y."/>
            <person name="Zhang B."/>
            <person name="Wu H."/>
            <person name="Tang D."/>
            <person name="Shen Q."/>
            <person name="Xue P."/>
            <person name="Zou S."/>
            <person name="Wang X."/>
            <person name="Liu X."/>
            <person name="Wang F."/>
            <person name="Yang Y."/>
            <person name="An X."/>
            <person name="Dong Z."/>
            <person name="Zhang K."/>
            <person name="Zhang X."/>
            <person name="Luo M.C."/>
            <person name="Dvorak J."/>
            <person name="Tong Y."/>
            <person name="Wang J."/>
            <person name="Yang H."/>
            <person name="Li Z."/>
            <person name="Wang D."/>
            <person name="Zhang A."/>
            <person name="Wang J."/>
        </authorList>
    </citation>
    <scope>NUCLEOTIDE SEQUENCE</scope>
    <source>
        <strain evidence="2">cv. G1812</strain>
    </source>
</reference>
<evidence type="ECO:0000313" key="2">
    <source>
        <dbReference type="Proteomes" id="UP000015106"/>
    </source>
</evidence>
<reference evidence="1" key="3">
    <citation type="submission" date="2022-06" db="UniProtKB">
        <authorList>
            <consortium name="EnsemblPlants"/>
        </authorList>
    </citation>
    <scope>IDENTIFICATION</scope>
</reference>
<protein>
    <submittedName>
        <fullName evidence="1">Uncharacterized protein</fullName>
    </submittedName>
</protein>
<sequence length="89" mass="9825">FAANDTIPARRFFRLWQPAAVVGTEAPCAILVVPAHWVTESPAVSVIRGNNDTIYNFPSPCTRWCRRPSSACYGLAPLRHPTDSLRATD</sequence>
<organism evidence="1 2">
    <name type="scientific">Triticum urartu</name>
    <name type="common">Red wild einkorn</name>
    <name type="synonym">Crithodium urartu</name>
    <dbReference type="NCBI Taxonomy" id="4572"/>
    <lineage>
        <taxon>Eukaryota</taxon>
        <taxon>Viridiplantae</taxon>
        <taxon>Streptophyta</taxon>
        <taxon>Embryophyta</taxon>
        <taxon>Tracheophyta</taxon>
        <taxon>Spermatophyta</taxon>
        <taxon>Magnoliopsida</taxon>
        <taxon>Liliopsida</taxon>
        <taxon>Poales</taxon>
        <taxon>Poaceae</taxon>
        <taxon>BOP clade</taxon>
        <taxon>Pooideae</taxon>
        <taxon>Triticodae</taxon>
        <taxon>Triticeae</taxon>
        <taxon>Triticinae</taxon>
        <taxon>Triticum</taxon>
    </lineage>
</organism>
<proteinExistence type="predicted"/>
<name>A0A8R7Q2Q7_TRIUA</name>
<accession>A0A8R7Q2Q7</accession>
<dbReference type="Proteomes" id="UP000015106">
    <property type="component" value="Chromosome 4"/>
</dbReference>
<evidence type="ECO:0000313" key="1">
    <source>
        <dbReference type="EnsemblPlants" id="TuG1812G0400000705.01.T01"/>
    </source>
</evidence>
<keyword evidence="2" id="KW-1185">Reference proteome</keyword>
<dbReference type="EnsemblPlants" id="TuG1812G0400000705.01.T01">
    <property type="protein sequence ID" value="TuG1812G0400000705.01.T01"/>
    <property type="gene ID" value="TuG1812G0400000705.01"/>
</dbReference>
<reference evidence="1" key="2">
    <citation type="submission" date="2018-03" db="EMBL/GenBank/DDBJ databases">
        <title>The Triticum urartu genome reveals the dynamic nature of wheat genome evolution.</title>
        <authorList>
            <person name="Ling H."/>
            <person name="Ma B."/>
            <person name="Shi X."/>
            <person name="Liu H."/>
            <person name="Dong L."/>
            <person name="Sun H."/>
            <person name="Cao Y."/>
            <person name="Gao Q."/>
            <person name="Zheng S."/>
            <person name="Li Y."/>
            <person name="Yu Y."/>
            <person name="Du H."/>
            <person name="Qi M."/>
            <person name="Li Y."/>
            <person name="Yu H."/>
            <person name="Cui Y."/>
            <person name="Wang N."/>
            <person name="Chen C."/>
            <person name="Wu H."/>
            <person name="Zhao Y."/>
            <person name="Zhang J."/>
            <person name="Li Y."/>
            <person name="Zhou W."/>
            <person name="Zhang B."/>
            <person name="Hu W."/>
            <person name="Eijk M."/>
            <person name="Tang J."/>
            <person name="Witsenboer H."/>
            <person name="Zhao S."/>
            <person name="Li Z."/>
            <person name="Zhang A."/>
            <person name="Wang D."/>
            <person name="Liang C."/>
        </authorList>
    </citation>
    <scope>NUCLEOTIDE SEQUENCE [LARGE SCALE GENOMIC DNA]</scope>
    <source>
        <strain evidence="1">cv. G1812</strain>
    </source>
</reference>
<dbReference type="Gramene" id="TuG1812G0400000705.01.T01">
    <property type="protein sequence ID" value="TuG1812G0400000705.01.T01"/>
    <property type="gene ID" value="TuG1812G0400000705.01"/>
</dbReference>
<dbReference type="AlphaFoldDB" id="A0A8R7Q2Q7"/>